<dbReference type="PROSITE" id="PS50262">
    <property type="entry name" value="G_PROTEIN_RECEP_F1_2"/>
    <property type="match status" value="1"/>
</dbReference>
<dbReference type="GO" id="GO:0005886">
    <property type="term" value="C:plasma membrane"/>
    <property type="evidence" value="ECO:0007669"/>
    <property type="project" value="TreeGrafter"/>
</dbReference>
<evidence type="ECO:0000259" key="7">
    <source>
        <dbReference type="PROSITE" id="PS50262"/>
    </source>
</evidence>
<feature type="domain" description="G-protein coupled receptors family 1 profile" evidence="7">
    <location>
        <begin position="29"/>
        <end position="274"/>
    </location>
</feature>
<reference evidence="8" key="1">
    <citation type="submission" date="2021-06" db="EMBL/GenBank/DDBJ databases">
        <authorList>
            <person name="Kallberg Y."/>
            <person name="Tangrot J."/>
            <person name="Rosling A."/>
        </authorList>
    </citation>
    <scope>NUCLEOTIDE SEQUENCE</scope>
    <source>
        <strain evidence="8">MA453B</strain>
    </source>
</reference>
<dbReference type="SUPFAM" id="SSF81321">
    <property type="entry name" value="Family A G protein-coupled receptor-like"/>
    <property type="match status" value="1"/>
</dbReference>
<feature type="transmembrane region" description="Helical" evidence="6">
    <location>
        <begin position="254"/>
        <end position="276"/>
    </location>
</feature>
<evidence type="ECO:0000313" key="9">
    <source>
        <dbReference type="Proteomes" id="UP000789405"/>
    </source>
</evidence>
<gene>
    <name evidence="8" type="ORF">DERYTH_LOCUS12038</name>
</gene>
<dbReference type="Proteomes" id="UP000789405">
    <property type="component" value="Unassembled WGS sequence"/>
</dbReference>
<comment type="caution">
    <text evidence="8">The sequence shown here is derived from an EMBL/GenBank/DDBJ whole genome shotgun (WGS) entry which is preliminary data.</text>
</comment>
<organism evidence="8 9">
    <name type="scientific">Dentiscutata erythropus</name>
    <dbReference type="NCBI Taxonomy" id="1348616"/>
    <lineage>
        <taxon>Eukaryota</taxon>
        <taxon>Fungi</taxon>
        <taxon>Fungi incertae sedis</taxon>
        <taxon>Mucoromycota</taxon>
        <taxon>Glomeromycotina</taxon>
        <taxon>Glomeromycetes</taxon>
        <taxon>Diversisporales</taxon>
        <taxon>Gigasporaceae</taxon>
        <taxon>Dentiscutata</taxon>
    </lineage>
</organism>
<evidence type="ECO:0000256" key="6">
    <source>
        <dbReference type="SAM" id="Phobius"/>
    </source>
</evidence>
<keyword evidence="2 6" id="KW-0812">Transmembrane</keyword>
<dbReference type="EMBL" id="CAJVPY010007736">
    <property type="protein sequence ID" value="CAG8684877.1"/>
    <property type="molecule type" value="Genomic_DNA"/>
</dbReference>
<keyword evidence="4 6" id="KW-0472">Membrane</keyword>
<sequence length="348" mass="39173">MSYYTDGTNLRELPGFYIILPSGLVAGIPNLICLIYLFVRTLSRWWITKKSLPMVHRVPFYIAVTEFCILIINYINAGYSAIYGQTLQGVGCKLAGGLTFFAVTANMALVGLLSLVTYLRICRKRFFDMGIYDYKLHSIILTITLTLTLIGVKDYGPNKFWCYSAPSDPITPLITTAMIFLIMIVTLFCYLATLLQVNIQQNKMRNLGSDSATVSRIDLLVAKKIIGYILIFLIEWTPTIIYFIAQMLQYDNMWIYTVAVVFINFGGIGNAIIYTVHENWTNKYDSSANTNDSNKSSTGSDANMLNSIDGTSRNNQEPLSQIKIHNSVTVEKEIFAFNSSNLDLSNQE</sequence>
<feature type="transmembrane region" description="Helical" evidence="6">
    <location>
        <begin position="16"/>
        <end position="39"/>
    </location>
</feature>
<keyword evidence="9" id="KW-1185">Reference proteome</keyword>
<evidence type="ECO:0000256" key="1">
    <source>
        <dbReference type="ARBA" id="ARBA00004141"/>
    </source>
</evidence>
<keyword evidence="3 6" id="KW-1133">Transmembrane helix</keyword>
<evidence type="ECO:0000256" key="4">
    <source>
        <dbReference type="ARBA" id="ARBA00023136"/>
    </source>
</evidence>
<feature type="region of interest" description="Disordered" evidence="5">
    <location>
        <begin position="287"/>
        <end position="316"/>
    </location>
</feature>
<dbReference type="GO" id="GO:0004930">
    <property type="term" value="F:G protein-coupled receptor activity"/>
    <property type="evidence" value="ECO:0007669"/>
    <property type="project" value="TreeGrafter"/>
</dbReference>
<proteinExistence type="predicted"/>
<dbReference type="AlphaFoldDB" id="A0A9N9HIV1"/>
<comment type="subcellular location">
    <subcellularLocation>
        <location evidence="1">Membrane</location>
        <topology evidence="1">Multi-pass membrane protein</topology>
    </subcellularLocation>
</comment>
<evidence type="ECO:0000256" key="2">
    <source>
        <dbReference type="ARBA" id="ARBA00022692"/>
    </source>
</evidence>
<dbReference type="PANTHER" id="PTHR23112">
    <property type="entry name" value="G PROTEIN-COUPLED RECEPTOR 157-RELATED"/>
    <property type="match status" value="1"/>
</dbReference>
<dbReference type="GO" id="GO:0007189">
    <property type="term" value="P:adenylate cyclase-activating G protein-coupled receptor signaling pathway"/>
    <property type="evidence" value="ECO:0007669"/>
    <property type="project" value="TreeGrafter"/>
</dbReference>
<feature type="transmembrane region" description="Helical" evidence="6">
    <location>
        <begin position="94"/>
        <end position="119"/>
    </location>
</feature>
<feature type="transmembrane region" description="Helical" evidence="6">
    <location>
        <begin position="131"/>
        <end position="152"/>
    </location>
</feature>
<evidence type="ECO:0000256" key="3">
    <source>
        <dbReference type="ARBA" id="ARBA00022989"/>
    </source>
</evidence>
<dbReference type="PANTHER" id="PTHR23112:SF0">
    <property type="entry name" value="TRANSMEMBRANE PROTEIN 116"/>
    <property type="match status" value="1"/>
</dbReference>
<feature type="transmembrane region" description="Helical" evidence="6">
    <location>
        <begin position="172"/>
        <end position="195"/>
    </location>
</feature>
<accession>A0A9N9HIV1</accession>
<protein>
    <submittedName>
        <fullName evidence="8">10722_t:CDS:1</fullName>
    </submittedName>
</protein>
<evidence type="ECO:0000313" key="8">
    <source>
        <dbReference type="EMBL" id="CAG8684877.1"/>
    </source>
</evidence>
<dbReference type="OrthoDB" id="5586600at2759"/>
<dbReference type="Gene3D" id="1.20.1070.10">
    <property type="entry name" value="Rhodopsin 7-helix transmembrane proteins"/>
    <property type="match status" value="1"/>
</dbReference>
<evidence type="ECO:0000256" key="5">
    <source>
        <dbReference type="SAM" id="MobiDB-lite"/>
    </source>
</evidence>
<feature type="transmembrane region" description="Helical" evidence="6">
    <location>
        <begin position="60"/>
        <end position="82"/>
    </location>
</feature>
<feature type="transmembrane region" description="Helical" evidence="6">
    <location>
        <begin position="225"/>
        <end position="248"/>
    </location>
</feature>
<name>A0A9N9HIV1_9GLOM</name>
<dbReference type="CDD" id="cd00637">
    <property type="entry name" value="7tm_classA_rhodopsin-like"/>
    <property type="match status" value="1"/>
</dbReference>
<dbReference type="InterPro" id="IPR017452">
    <property type="entry name" value="GPCR_Rhodpsn_7TM"/>
</dbReference>